<dbReference type="Proteomes" id="UP000228496">
    <property type="component" value="Unassembled WGS sequence"/>
</dbReference>
<gene>
    <name evidence="2" type="ORF">COV29_00660</name>
</gene>
<dbReference type="EMBL" id="PCXQ01000002">
    <property type="protein sequence ID" value="PJE51479.1"/>
    <property type="molecule type" value="Genomic_DNA"/>
</dbReference>
<dbReference type="AlphaFoldDB" id="A0A2J0Q8E5"/>
<organism evidence="2 3">
    <name type="scientific">Candidatus Yanofskybacteria bacterium CG10_big_fil_rev_8_21_14_0_10_36_16</name>
    <dbReference type="NCBI Taxonomy" id="1975096"/>
    <lineage>
        <taxon>Bacteria</taxon>
        <taxon>Candidatus Yanofskyibacteriota</taxon>
    </lineage>
</organism>
<comment type="similarity">
    <text evidence="1">Belongs to the LacAB/RpiB family.</text>
</comment>
<dbReference type="NCBIfam" id="TIGR00689">
    <property type="entry name" value="rpiB_lacA_lacB"/>
    <property type="match status" value="1"/>
</dbReference>
<keyword evidence="2" id="KW-0413">Isomerase</keyword>
<accession>A0A2J0Q8E5</accession>
<name>A0A2J0Q8E5_9BACT</name>
<sequence length="148" mass="16329">MIYIGSDHRGYELKGKIKNWLSEQGFECEDLGPAEFNKDDDYPDFAKAVAEKVASSEGSRGILICGSGVGVAIAANKIKGIRAGTILSPEQVKASVNDEDLNVLALSADYVDEEINQEIIKAYLDSNFSGEERHVRRLNKIKEMENTF</sequence>
<evidence type="ECO:0000313" key="3">
    <source>
        <dbReference type="Proteomes" id="UP000228496"/>
    </source>
</evidence>
<dbReference type="InterPro" id="IPR003500">
    <property type="entry name" value="RpiB_LacA_LacB"/>
</dbReference>
<dbReference type="PIRSF" id="PIRSF005384">
    <property type="entry name" value="RpiB_LacA_B"/>
    <property type="match status" value="1"/>
</dbReference>
<reference evidence="2 3" key="1">
    <citation type="submission" date="2017-09" db="EMBL/GenBank/DDBJ databases">
        <title>Depth-based differentiation of microbial function through sediment-hosted aquifers and enrichment of novel symbionts in the deep terrestrial subsurface.</title>
        <authorList>
            <person name="Probst A.J."/>
            <person name="Ladd B."/>
            <person name="Jarett J.K."/>
            <person name="Geller-Mcgrath D.E."/>
            <person name="Sieber C.M."/>
            <person name="Emerson J.B."/>
            <person name="Anantharaman K."/>
            <person name="Thomas B.C."/>
            <person name="Malmstrom R."/>
            <person name="Stieglmeier M."/>
            <person name="Klingl A."/>
            <person name="Woyke T."/>
            <person name="Ryan C.M."/>
            <person name="Banfield J.F."/>
        </authorList>
    </citation>
    <scope>NUCLEOTIDE SEQUENCE [LARGE SCALE GENOMIC DNA]</scope>
    <source>
        <strain evidence="2">CG10_big_fil_rev_8_21_14_0_10_36_16</strain>
    </source>
</reference>
<proteinExistence type="inferred from homology"/>
<dbReference type="SUPFAM" id="SSF89623">
    <property type="entry name" value="Ribose/Galactose isomerase RpiB/AlsB"/>
    <property type="match status" value="1"/>
</dbReference>
<dbReference type="GO" id="GO:0019316">
    <property type="term" value="P:D-allose catabolic process"/>
    <property type="evidence" value="ECO:0007669"/>
    <property type="project" value="TreeGrafter"/>
</dbReference>
<protein>
    <submittedName>
        <fullName evidence="2">Ribose-5-phosphate isomerase</fullName>
    </submittedName>
</protein>
<dbReference type="InterPro" id="IPR036569">
    <property type="entry name" value="RpiB_LacA_LacB_sf"/>
</dbReference>
<dbReference type="NCBIfam" id="NF004051">
    <property type="entry name" value="PRK05571.1"/>
    <property type="match status" value="1"/>
</dbReference>
<dbReference type="GO" id="GO:0004751">
    <property type="term" value="F:ribose-5-phosphate isomerase activity"/>
    <property type="evidence" value="ECO:0007669"/>
    <property type="project" value="TreeGrafter"/>
</dbReference>
<evidence type="ECO:0000313" key="2">
    <source>
        <dbReference type="EMBL" id="PJE51479.1"/>
    </source>
</evidence>
<dbReference type="PANTHER" id="PTHR30345:SF0">
    <property type="entry name" value="DNA DAMAGE-REPAIR_TOLERATION PROTEIN DRT102"/>
    <property type="match status" value="1"/>
</dbReference>
<evidence type="ECO:0000256" key="1">
    <source>
        <dbReference type="ARBA" id="ARBA00008754"/>
    </source>
</evidence>
<dbReference type="Gene3D" id="3.40.1400.10">
    <property type="entry name" value="Sugar-phosphate isomerase, RpiB/LacA/LacB"/>
    <property type="match status" value="1"/>
</dbReference>
<dbReference type="GO" id="GO:0009052">
    <property type="term" value="P:pentose-phosphate shunt, non-oxidative branch"/>
    <property type="evidence" value="ECO:0007669"/>
    <property type="project" value="TreeGrafter"/>
</dbReference>
<dbReference type="PANTHER" id="PTHR30345">
    <property type="entry name" value="RIBOSE-5-PHOSPHATE ISOMERASE B"/>
    <property type="match status" value="1"/>
</dbReference>
<dbReference type="Pfam" id="PF02502">
    <property type="entry name" value="LacAB_rpiB"/>
    <property type="match status" value="1"/>
</dbReference>
<comment type="caution">
    <text evidence="2">The sequence shown here is derived from an EMBL/GenBank/DDBJ whole genome shotgun (WGS) entry which is preliminary data.</text>
</comment>